<gene>
    <name evidence="9" type="ORF">JOF56_008470</name>
</gene>
<evidence type="ECO:0000256" key="2">
    <source>
        <dbReference type="ARBA" id="ARBA00006571"/>
    </source>
</evidence>
<dbReference type="InterPro" id="IPR024079">
    <property type="entry name" value="MetalloPept_cat_dom_sf"/>
</dbReference>
<dbReference type="Proteomes" id="UP001519332">
    <property type="component" value="Unassembled WGS sequence"/>
</dbReference>
<reference evidence="9 10" key="1">
    <citation type="submission" date="2021-03" db="EMBL/GenBank/DDBJ databases">
        <title>Sequencing the genomes of 1000 actinobacteria strains.</title>
        <authorList>
            <person name="Klenk H.-P."/>
        </authorList>
    </citation>
    <scope>NUCLEOTIDE SEQUENCE [LARGE SCALE GENOMIC DNA]</scope>
    <source>
        <strain evidence="9 10">DSM 46670</strain>
    </source>
</reference>
<proteinExistence type="inferred from homology"/>
<dbReference type="Pfam" id="PF02031">
    <property type="entry name" value="Peptidase_M7"/>
    <property type="match status" value="1"/>
</dbReference>
<keyword evidence="5" id="KW-0479">Metal-binding</keyword>
<dbReference type="InterPro" id="IPR000013">
    <property type="entry name" value="Peptidase_M7"/>
</dbReference>
<dbReference type="SUPFAM" id="SSF55486">
    <property type="entry name" value="Metalloproteases ('zincins'), catalytic domain"/>
    <property type="match status" value="1"/>
</dbReference>
<keyword evidence="6" id="KW-0482">Metalloprotease</keyword>
<comment type="caution">
    <text evidence="9">The sequence shown here is derived from an EMBL/GenBank/DDBJ whole genome shotgun (WGS) entry which is preliminary data.</text>
</comment>
<evidence type="ECO:0000256" key="4">
    <source>
        <dbReference type="ARBA" id="ARBA00019129"/>
    </source>
</evidence>
<name>A0ABS4TVU9_9PSEU</name>
<evidence type="ECO:0000256" key="1">
    <source>
        <dbReference type="ARBA" id="ARBA00000612"/>
    </source>
</evidence>
<keyword evidence="8" id="KW-0732">Signal</keyword>
<dbReference type="GO" id="GO:0016787">
    <property type="term" value="F:hydrolase activity"/>
    <property type="evidence" value="ECO:0007669"/>
    <property type="project" value="UniProtKB-KW"/>
</dbReference>
<evidence type="ECO:0000256" key="5">
    <source>
        <dbReference type="ARBA" id="ARBA00022723"/>
    </source>
</evidence>
<dbReference type="EMBL" id="JAGINW010000001">
    <property type="protein sequence ID" value="MBP2328085.1"/>
    <property type="molecule type" value="Genomic_DNA"/>
</dbReference>
<dbReference type="PRINTS" id="PR00787">
    <property type="entry name" value="NEUTRALPTASE"/>
</dbReference>
<comment type="catalytic activity">
    <reaction evidence="1">
        <text>Hydrolyzes proteins with a preference for Tyr or Phe in the P1' position. Has no action on amino-acid p-nitroanilides.</text>
        <dbReference type="EC" id="3.4.24.77"/>
    </reaction>
</comment>
<keyword evidence="10" id="KW-1185">Reference proteome</keyword>
<evidence type="ECO:0000256" key="3">
    <source>
        <dbReference type="ARBA" id="ARBA00012325"/>
    </source>
</evidence>
<keyword evidence="9" id="KW-0378">Hydrolase</keyword>
<evidence type="ECO:0000256" key="8">
    <source>
        <dbReference type="SAM" id="SignalP"/>
    </source>
</evidence>
<accession>A0ABS4TVU9</accession>
<feature type="chain" id="PRO_5046660184" description="Extracellular small neutral protease" evidence="8">
    <location>
        <begin position="29"/>
        <end position="186"/>
    </location>
</feature>
<evidence type="ECO:0000256" key="7">
    <source>
        <dbReference type="ARBA" id="ARBA00029927"/>
    </source>
</evidence>
<evidence type="ECO:0000313" key="9">
    <source>
        <dbReference type="EMBL" id="MBP2328085.1"/>
    </source>
</evidence>
<dbReference type="EC" id="3.4.24.77" evidence="3"/>
<keyword evidence="6" id="KW-0645">Protease</keyword>
<organism evidence="9 10">
    <name type="scientific">Kibdelosporangium banguiense</name>
    <dbReference type="NCBI Taxonomy" id="1365924"/>
    <lineage>
        <taxon>Bacteria</taxon>
        <taxon>Bacillati</taxon>
        <taxon>Actinomycetota</taxon>
        <taxon>Actinomycetes</taxon>
        <taxon>Pseudonocardiales</taxon>
        <taxon>Pseudonocardiaceae</taxon>
        <taxon>Kibdelosporangium</taxon>
    </lineage>
</organism>
<feature type="signal peptide" evidence="8">
    <location>
        <begin position="1"/>
        <end position="28"/>
    </location>
</feature>
<sequence>MLRRTFSGVLTGAALIVPMVVAAPSATAAVDAQAATTLTYDDSQAAEFKSAAAAAVRVWNANVKKVRIVKAKPGQRVNIRVIADEGWPSADLGPVRTTGTVKVWIGREAVADGYDKVRIVAHEMGHSLGLDDAKPGPCSSLMSGSTGGVSCKNTRPNAAERAEVERNYSGKASSASRSVVVVEAAY</sequence>
<protein>
    <recommendedName>
        <fullName evidence="4">Extracellular small neutral protease</fullName>
        <ecNumber evidence="3">3.4.24.77</ecNumber>
    </recommendedName>
    <alternativeName>
        <fullName evidence="7">Snapalysin</fullName>
    </alternativeName>
</protein>
<dbReference type="RefSeq" id="WP_209645153.1">
    <property type="nucleotide sequence ID" value="NZ_JAGINW010000001.1"/>
</dbReference>
<comment type="similarity">
    <text evidence="2">Belongs to the peptidase M7 family.</text>
</comment>
<dbReference type="Gene3D" id="3.40.390.10">
    <property type="entry name" value="Collagenase (Catalytic Domain)"/>
    <property type="match status" value="1"/>
</dbReference>
<evidence type="ECO:0000256" key="6">
    <source>
        <dbReference type="ARBA" id="ARBA00023049"/>
    </source>
</evidence>
<evidence type="ECO:0000313" key="10">
    <source>
        <dbReference type="Proteomes" id="UP001519332"/>
    </source>
</evidence>